<dbReference type="CDD" id="cd07438">
    <property type="entry name" value="PHP_HisPPase_AMP"/>
    <property type="match status" value="1"/>
</dbReference>
<dbReference type="InterPro" id="IPR004013">
    <property type="entry name" value="PHP_dom"/>
</dbReference>
<dbReference type="GO" id="GO:0004534">
    <property type="term" value="F:5'-3' RNA exonuclease activity"/>
    <property type="evidence" value="ECO:0007669"/>
    <property type="project" value="TreeGrafter"/>
</dbReference>
<dbReference type="SMART" id="SM00481">
    <property type="entry name" value="POLIIIAc"/>
    <property type="match status" value="1"/>
</dbReference>
<evidence type="ECO:0000259" key="1">
    <source>
        <dbReference type="SMART" id="SM00481"/>
    </source>
</evidence>
<organism evidence="2 3">
    <name type="scientific">Serinibacter arcticus</name>
    <dbReference type="NCBI Taxonomy" id="1655435"/>
    <lineage>
        <taxon>Bacteria</taxon>
        <taxon>Bacillati</taxon>
        <taxon>Actinomycetota</taxon>
        <taxon>Actinomycetes</taxon>
        <taxon>Micrococcales</taxon>
        <taxon>Beutenbergiaceae</taxon>
        <taxon>Serinibacter</taxon>
    </lineage>
</organism>
<dbReference type="PANTHER" id="PTHR42924:SF3">
    <property type="entry name" value="POLYMERASE_HISTIDINOL PHOSPHATASE N-TERMINAL DOMAIN-CONTAINING PROTEIN"/>
    <property type="match status" value="1"/>
</dbReference>
<dbReference type="SUPFAM" id="SSF89550">
    <property type="entry name" value="PHP domain-like"/>
    <property type="match status" value="1"/>
</dbReference>
<dbReference type="InterPro" id="IPR003141">
    <property type="entry name" value="Pol/His_phosphatase_N"/>
</dbReference>
<evidence type="ECO:0000313" key="3">
    <source>
        <dbReference type="Proteomes" id="UP000245166"/>
    </source>
</evidence>
<reference evidence="2 3" key="1">
    <citation type="submission" date="2018-03" db="EMBL/GenBank/DDBJ databases">
        <title>Genome assembly of novel Miniimonas species PCH200.</title>
        <authorList>
            <person name="Thakur V."/>
            <person name="Kumar V."/>
            <person name="Singh D."/>
        </authorList>
    </citation>
    <scope>NUCLEOTIDE SEQUENCE [LARGE SCALE GENOMIC DNA]</scope>
    <source>
        <strain evidence="2 3">PCH200</strain>
    </source>
</reference>
<dbReference type="OrthoDB" id="9804333at2"/>
<dbReference type="PANTHER" id="PTHR42924">
    <property type="entry name" value="EXONUCLEASE"/>
    <property type="match status" value="1"/>
</dbReference>
<name>A0A2U1ZTQ9_9MICO</name>
<proteinExistence type="predicted"/>
<sequence>MPIDLHTHSSASDGTQSPRELVAAAAAAGIDVLGLTDHDTTAGWDEAAQAAHEAGIALVRGAELSTRTGWTSVHLLSYLHDPQDEPLAAALTRSRTARVRRAEAIVANLARDFPIDWHDVLAQVAPGATVGRPHIADALVAVGAAPTRDAVFASILGDGSPYVVHYDVPTPEEMIALVLAAGGVPVIAHPFAHLRGASLDADGIAALAAVGLVGIEVDHRDHSGADRAALRDLARELDLVVTGSSDFHGTGKLNRLGENITNPDALAAIAERGRLAVLR</sequence>
<evidence type="ECO:0000313" key="2">
    <source>
        <dbReference type="EMBL" id="PWD50323.1"/>
    </source>
</evidence>
<dbReference type="Proteomes" id="UP000245166">
    <property type="component" value="Unassembled WGS sequence"/>
</dbReference>
<dbReference type="Gene3D" id="3.20.20.140">
    <property type="entry name" value="Metal-dependent hydrolases"/>
    <property type="match status" value="1"/>
</dbReference>
<feature type="domain" description="Polymerase/histidinol phosphatase N-terminal" evidence="1">
    <location>
        <begin position="3"/>
        <end position="68"/>
    </location>
</feature>
<dbReference type="InterPro" id="IPR052018">
    <property type="entry name" value="PHP_domain"/>
</dbReference>
<accession>A0A2U1ZTQ9</accession>
<dbReference type="EMBL" id="PYHR01000002">
    <property type="protein sequence ID" value="PWD50323.1"/>
    <property type="molecule type" value="Genomic_DNA"/>
</dbReference>
<dbReference type="Gene3D" id="1.10.150.650">
    <property type="match status" value="1"/>
</dbReference>
<keyword evidence="3" id="KW-1185">Reference proteome</keyword>
<dbReference type="Pfam" id="PF02811">
    <property type="entry name" value="PHP"/>
    <property type="match status" value="1"/>
</dbReference>
<gene>
    <name evidence="2" type="ORF">C8046_06295</name>
</gene>
<dbReference type="AlphaFoldDB" id="A0A2U1ZTQ9"/>
<protein>
    <submittedName>
        <fullName evidence="2">Phosphatase</fullName>
    </submittedName>
</protein>
<dbReference type="InterPro" id="IPR016195">
    <property type="entry name" value="Pol/histidinol_Pase-like"/>
</dbReference>
<dbReference type="GO" id="GO:0035312">
    <property type="term" value="F:5'-3' DNA exonuclease activity"/>
    <property type="evidence" value="ECO:0007669"/>
    <property type="project" value="TreeGrafter"/>
</dbReference>
<comment type="caution">
    <text evidence="2">The sequence shown here is derived from an EMBL/GenBank/DDBJ whole genome shotgun (WGS) entry which is preliminary data.</text>
</comment>
<dbReference type="RefSeq" id="WP_109228705.1">
    <property type="nucleotide sequence ID" value="NZ_PYHR01000002.1"/>
</dbReference>